<dbReference type="GO" id="GO:0003676">
    <property type="term" value="F:nucleic acid binding"/>
    <property type="evidence" value="ECO:0007669"/>
    <property type="project" value="InterPro"/>
</dbReference>
<evidence type="ECO:0000313" key="6">
    <source>
        <dbReference type="EMBL" id="OAF67633.1"/>
    </source>
</evidence>
<dbReference type="AlphaFoldDB" id="A0A177B1X9"/>
<dbReference type="GO" id="GO:0005743">
    <property type="term" value="C:mitochondrial inner membrane"/>
    <property type="evidence" value="ECO:0007669"/>
    <property type="project" value="TreeGrafter"/>
</dbReference>
<dbReference type="GO" id="GO:0046872">
    <property type="term" value="F:metal ion binding"/>
    <property type="evidence" value="ECO:0007669"/>
    <property type="project" value="UniProtKB-KW"/>
</dbReference>
<dbReference type="InterPro" id="IPR044929">
    <property type="entry name" value="DNA/RNA_non-sp_Endonuclease_sf"/>
</dbReference>
<dbReference type="Proteomes" id="UP000078046">
    <property type="component" value="Unassembled WGS sequence"/>
</dbReference>
<dbReference type="PANTHER" id="PTHR13966:SF19">
    <property type="entry name" value="NUCLEASE EXOG, MITOCHONDRIAL"/>
    <property type="match status" value="1"/>
</dbReference>
<dbReference type="SMART" id="SM00892">
    <property type="entry name" value="Endonuclease_NS"/>
    <property type="match status" value="1"/>
</dbReference>
<dbReference type="Pfam" id="PF01223">
    <property type="entry name" value="Endonuclease_NS"/>
    <property type="match status" value="1"/>
</dbReference>
<dbReference type="SMART" id="SM00477">
    <property type="entry name" value="NUC"/>
    <property type="match status" value="1"/>
</dbReference>
<dbReference type="Gene3D" id="3.10.350.10">
    <property type="entry name" value="LysM domain"/>
    <property type="match status" value="1"/>
</dbReference>
<feature type="region of interest" description="Disordered" evidence="4">
    <location>
        <begin position="165"/>
        <end position="188"/>
    </location>
</feature>
<feature type="active site" description="Proton acceptor" evidence="2">
    <location>
        <position position="278"/>
    </location>
</feature>
<dbReference type="PROSITE" id="PS51782">
    <property type="entry name" value="LYSM"/>
    <property type="match status" value="1"/>
</dbReference>
<dbReference type="GO" id="GO:0006309">
    <property type="term" value="P:apoptotic DNA fragmentation"/>
    <property type="evidence" value="ECO:0007669"/>
    <property type="project" value="TreeGrafter"/>
</dbReference>
<evidence type="ECO:0000256" key="4">
    <source>
        <dbReference type="SAM" id="MobiDB-lite"/>
    </source>
</evidence>
<dbReference type="InterPro" id="IPR040255">
    <property type="entry name" value="Non-specific_endonuclease"/>
</dbReference>
<dbReference type="GO" id="GO:0000014">
    <property type="term" value="F:single-stranded DNA endodeoxyribonuclease activity"/>
    <property type="evidence" value="ECO:0007669"/>
    <property type="project" value="TreeGrafter"/>
</dbReference>
<dbReference type="InterPro" id="IPR036779">
    <property type="entry name" value="LysM_dom_sf"/>
</dbReference>
<evidence type="ECO:0000313" key="7">
    <source>
        <dbReference type="Proteomes" id="UP000078046"/>
    </source>
</evidence>
<protein>
    <recommendedName>
        <fullName evidence="5">LysM domain-containing protein</fullName>
    </recommendedName>
</protein>
<dbReference type="InterPro" id="IPR001604">
    <property type="entry name" value="Endo_G_ENPP1-like_dom"/>
</dbReference>
<dbReference type="SMART" id="SM00257">
    <property type="entry name" value="LysM"/>
    <property type="match status" value="1"/>
</dbReference>
<evidence type="ECO:0000256" key="1">
    <source>
        <dbReference type="ARBA" id="ARBA00010052"/>
    </source>
</evidence>
<dbReference type="SUPFAM" id="SSF54060">
    <property type="entry name" value="His-Me finger endonucleases"/>
    <property type="match status" value="1"/>
</dbReference>
<evidence type="ECO:0000259" key="5">
    <source>
        <dbReference type="PROSITE" id="PS51782"/>
    </source>
</evidence>
<name>A0A177B1X9_9BILA</name>
<comment type="similarity">
    <text evidence="1">Belongs to the DNA/RNA non-specific endonuclease family.</text>
</comment>
<dbReference type="InterPro" id="IPR020821">
    <property type="entry name" value="ENPP1-3/EXOG-like_nuc-like"/>
</dbReference>
<reference evidence="6 7" key="1">
    <citation type="submission" date="2016-04" db="EMBL/GenBank/DDBJ databases">
        <title>The genome of Intoshia linei affirms orthonectids as highly simplified spiralians.</title>
        <authorList>
            <person name="Mikhailov K.V."/>
            <person name="Slusarev G.S."/>
            <person name="Nikitin M.A."/>
            <person name="Logacheva M.D."/>
            <person name="Penin A."/>
            <person name="Aleoshin V."/>
            <person name="Panchin Y.V."/>
        </authorList>
    </citation>
    <scope>NUCLEOTIDE SEQUENCE [LARGE SCALE GENOMIC DNA]</scope>
    <source>
        <strain evidence="6">Intl2013</strain>
        <tissue evidence="6">Whole animal</tissue>
    </source>
</reference>
<dbReference type="OrthoDB" id="5418055at2759"/>
<comment type="caution">
    <text evidence="6">The sequence shown here is derived from an EMBL/GenBank/DDBJ whole genome shotgun (WGS) entry which is preliminary data.</text>
</comment>
<keyword evidence="3" id="KW-0479">Metal-binding</keyword>
<dbReference type="GO" id="GO:0005634">
    <property type="term" value="C:nucleus"/>
    <property type="evidence" value="ECO:0007669"/>
    <property type="project" value="TreeGrafter"/>
</dbReference>
<evidence type="ECO:0000256" key="3">
    <source>
        <dbReference type="PIRSR" id="PIRSR640255-2"/>
    </source>
</evidence>
<sequence>MKKEKFALKNIKYGSTNASIHASERLNISHFIKHKILPTDTVFNLCLKYNVNIEDIRFSNKLLNSKQIFAMDEIVIPIQNVPESQEKFPNVKSENVLSLQEYQEWIKVKINIHSTSPKKQSKSQERYTESPPNVFNNIRTFLDKTDTIIENSHQNLRLHADVNIPSTDTINQNSDKAKNSSNRRYNQQPSYKNNVDILYKYGKPTRYVPDIIEYDQYSVYYDTMNRIPRWAMEHITKASLKGKGNRKHSKFGADSINVPKLFQSDRNDFRGGSLSRGHMVPAGDMKLSQKSMDDTFFYTNIVPQNIDNNTGYWNQIESFCRQLTNDFKDVYIISGPLFVPYFDSKDNETYIKYKMNGKNNVAVPTHLFKIIVGVNKENDIYTANVVVPNEKINSKKKLTDFVVPIEMIEKLTGFVFFPKLKQLNLKNLCTDNIRKCKLPLTWQEMQQLKKNEQNPKVHEKNNN</sequence>
<organism evidence="6 7">
    <name type="scientific">Intoshia linei</name>
    <dbReference type="NCBI Taxonomy" id="1819745"/>
    <lineage>
        <taxon>Eukaryota</taxon>
        <taxon>Metazoa</taxon>
        <taxon>Spiralia</taxon>
        <taxon>Lophotrochozoa</taxon>
        <taxon>Mesozoa</taxon>
        <taxon>Orthonectida</taxon>
        <taxon>Rhopaluridae</taxon>
        <taxon>Intoshia</taxon>
    </lineage>
</organism>
<gene>
    <name evidence="6" type="ORF">A3Q56_04631</name>
</gene>
<evidence type="ECO:0000256" key="2">
    <source>
        <dbReference type="PIRSR" id="PIRSR640255-1"/>
    </source>
</evidence>
<dbReference type="GO" id="GO:0004521">
    <property type="term" value="F:RNA endonuclease activity"/>
    <property type="evidence" value="ECO:0007669"/>
    <property type="project" value="TreeGrafter"/>
</dbReference>
<feature type="domain" description="LysM" evidence="5">
    <location>
        <begin position="32"/>
        <end position="76"/>
    </location>
</feature>
<dbReference type="InterPro" id="IPR018392">
    <property type="entry name" value="LysM"/>
</dbReference>
<accession>A0A177B1X9</accession>
<dbReference type="Gene3D" id="3.40.570.10">
    <property type="entry name" value="Extracellular Endonuclease, subunit A"/>
    <property type="match status" value="1"/>
</dbReference>
<dbReference type="InterPro" id="IPR044925">
    <property type="entry name" value="His-Me_finger_sf"/>
</dbReference>
<keyword evidence="7" id="KW-1185">Reference proteome</keyword>
<feature type="binding site" evidence="3">
    <location>
        <position position="309"/>
    </location>
    <ligand>
        <name>Mg(2+)</name>
        <dbReference type="ChEBI" id="CHEBI:18420"/>
        <note>catalytic</note>
    </ligand>
</feature>
<dbReference type="EMBL" id="LWCA01000612">
    <property type="protein sequence ID" value="OAF67633.1"/>
    <property type="molecule type" value="Genomic_DNA"/>
</dbReference>
<dbReference type="CDD" id="cd00091">
    <property type="entry name" value="NUC"/>
    <property type="match status" value="1"/>
</dbReference>
<proteinExistence type="inferred from homology"/>
<dbReference type="PANTHER" id="PTHR13966">
    <property type="entry name" value="ENDONUCLEASE RELATED"/>
    <property type="match status" value="1"/>
</dbReference>